<reference evidence="15" key="1">
    <citation type="journal article" date="2014" name="Int. J. Syst. Evol. Microbiol.">
        <title>Complete genome sequence of Corynebacterium casei LMG S-19264T (=DSM 44701T), isolated from a smear-ripened cheese.</title>
        <authorList>
            <consortium name="US DOE Joint Genome Institute (JGI-PGF)"/>
            <person name="Walter F."/>
            <person name="Albersmeier A."/>
            <person name="Kalinowski J."/>
            <person name="Ruckert C."/>
        </authorList>
    </citation>
    <scope>NUCLEOTIDE SEQUENCE</scope>
    <source>
        <strain evidence="15">VKM B-2789</strain>
    </source>
</reference>
<sequence length="178" mass="19820">MKAQVPSWSLPLRLLHWLMAALLVALLAVGWWMTHVHRDLGTTFALYQWHKSYGLLVLALLVLRLLARLAPHPPPLEHSRLERGAARTAHLGFYALMLALPASGWLMAAASPLALPTRPFELFTLPAPVAPDAALFERLQLLHEVLAYALLGLIVLHVLATLKHQLVDHDGILRRIGF</sequence>
<evidence type="ECO:0000256" key="10">
    <source>
        <dbReference type="ARBA" id="ARBA00023004"/>
    </source>
</evidence>
<evidence type="ECO:0000259" key="14">
    <source>
        <dbReference type="Pfam" id="PF01292"/>
    </source>
</evidence>
<evidence type="ECO:0000256" key="2">
    <source>
        <dbReference type="ARBA" id="ARBA00004651"/>
    </source>
</evidence>
<evidence type="ECO:0000256" key="5">
    <source>
        <dbReference type="ARBA" id="ARBA00022617"/>
    </source>
</evidence>
<keyword evidence="7" id="KW-0479">Metal-binding</keyword>
<feature type="transmembrane region" description="Helical" evidence="13">
    <location>
        <begin position="91"/>
        <end position="115"/>
    </location>
</feature>
<dbReference type="GO" id="GO:0020037">
    <property type="term" value="F:heme binding"/>
    <property type="evidence" value="ECO:0007669"/>
    <property type="project" value="TreeGrafter"/>
</dbReference>
<dbReference type="GO" id="GO:0005886">
    <property type="term" value="C:plasma membrane"/>
    <property type="evidence" value="ECO:0007669"/>
    <property type="project" value="UniProtKB-SubCell"/>
</dbReference>
<dbReference type="SUPFAM" id="SSF81342">
    <property type="entry name" value="Transmembrane di-heme cytochromes"/>
    <property type="match status" value="1"/>
</dbReference>
<dbReference type="Pfam" id="PF01292">
    <property type="entry name" value="Ni_hydr_CYTB"/>
    <property type="match status" value="1"/>
</dbReference>
<keyword evidence="4" id="KW-1003">Cell membrane</keyword>
<feature type="transmembrane region" description="Helical" evidence="13">
    <location>
        <begin position="145"/>
        <end position="162"/>
    </location>
</feature>
<accession>A0A9W6N9V2</accession>
<dbReference type="AlphaFoldDB" id="A0A9W6N9V2"/>
<dbReference type="GO" id="GO:0022904">
    <property type="term" value="P:respiratory electron transport chain"/>
    <property type="evidence" value="ECO:0007669"/>
    <property type="project" value="InterPro"/>
</dbReference>
<dbReference type="PANTHER" id="PTHR30529">
    <property type="entry name" value="CYTOCHROME B561"/>
    <property type="match status" value="1"/>
</dbReference>
<keyword evidence="6 13" id="KW-0812">Transmembrane</keyword>
<evidence type="ECO:0000256" key="7">
    <source>
        <dbReference type="ARBA" id="ARBA00022723"/>
    </source>
</evidence>
<proteinExistence type="inferred from homology"/>
<comment type="caution">
    <text evidence="15">The sequence shown here is derived from an EMBL/GenBank/DDBJ whole genome shotgun (WGS) entry which is preliminary data.</text>
</comment>
<organism evidence="15 16">
    <name type="scientific">Ancylobacter defluvii</name>
    <dbReference type="NCBI Taxonomy" id="1282440"/>
    <lineage>
        <taxon>Bacteria</taxon>
        <taxon>Pseudomonadati</taxon>
        <taxon>Pseudomonadota</taxon>
        <taxon>Alphaproteobacteria</taxon>
        <taxon>Hyphomicrobiales</taxon>
        <taxon>Xanthobacteraceae</taxon>
        <taxon>Ancylobacter</taxon>
    </lineage>
</organism>
<keyword evidence="10" id="KW-0408">Iron</keyword>
<dbReference type="PANTHER" id="PTHR30529:SF1">
    <property type="entry name" value="CYTOCHROME B561 HOMOLOG 2"/>
    <property type="match status" value="1"/>
</dbReference>
<keyword evidence="8" id="KW-0249">Electron transport</keyword>
<feature type="domain" description="Cytochrome b561 bacterial/Ni-hydrogenase" evidence="14">
    <location>
        <begin position="8"/>
        <end position="176"/>
    </location>
</feature>
<keyword evidence="5" id="KW-0349">Heme</keyword>
<reference evidence="15" key="2">
    <citation type="submission" date="2023-01" db="EMBL/GenBank/DDBJ databases">
        <authorList>
            <person name="Sun Q."/>
            <person name="Evtushenko L."/>
        </authorList>
    </citation>
    <scope>NUCLEOTIDE SEQUENCE</scope>
    <source>
        <strain evidence="15">VKM B-2789</strain>
    </source>
</reference>
<feature type="transmembrane region" description="Helical" evidence="13">
    <location>
        <begin position="53"/>
        <end position="70"/>
    </location>
</feature>
<dbReference type="InterPro" id="IPR011577">
    <property type="entry name" value="Cyt_b561_bac/Ni-Hgenase"/>
</dbReference>
<evidence type="ECO:0000256" key="1">
    <source>
        <dbReference type="ARBA" id="ARBA00001970"/>
    </source>
</evidence>
<dbReference type="InterPro" id="IPR052168">
    <property type="entry name" value="Cytochrome_b561_oxidase"/>
</dbReference>
<evidence type="ECO:0000256" key="3">
    <source>
        <dbReference type="ARBA" id="ARBA00022448"/>
    </source>
</evidence>
<evidence type="ECO:0000313" key="15">
    <source>
        <dbReference type="EMBL" id="GLK82930.1"/>
    </source>
</evidence>
<keyword evidence="9 13" id="KW-1133">Transmembrane helix</keyword>
<protein>
    <submittedName>
        <fullName evidence="15">Cytochrome b</fullName>
    </submittedName>
</protein>
<name>A0A9W6N9V2_9HYPH</name>
<evidence type="ECO:0000256" key="11">
    <source>
        <dbReference type="ARBA" id="ARBA00023136"/>
    </source>
</evidence>
<dbReference type="GO" id="GO:0046872">
    <property type="term" value="F:metal ion binding"/>
    <property type="evidence" value="ECO:0007669"/>
    <property type="project" value="UniProtKB-KW"/>
</dbReference>
<evidence type="ECO:0000256" key="8">
    <source>
        <dbReference type="ARBA" id="ARBA00022982"/>
    </source>
</evidence>
<evidence type="ECO:0000256" key="6">
    <source>
        <dbReference type="ARBA" id="ARBA00022692"/>
    </source>
</evidence>
<comment type="similarity">
    <text evidence="12">Belongs to the cytochrome b561 family.</text>
</comment>
<dbReference type="RefSeq" id="WP_213365361.1">
    <property type="nucleotide sequence ID" value="NZ_BSFM01000005.1"/>
</dbReference>
<keyword evidence="11 13" id="KW-0472">Membrane</keyword>
<evidence type="ECO:0000313" key="16">
    <source>
        <dbReference type="Proteomes" id="UP001143330"/>
    </source>
</evidence>
<evidence type="ECO:0000256" key="9">
    <source>
        <dbReference type="ARBA" id="ARBA00022989"/>
    </source>
</evidence>
<dbReference type="InterPro" id="IPR016174">
    <property type="entry name" value="Di-haem_cyt_TM"/>
</dbReference>
<dbReference type="Proteomes" id="UP001143330">
    <property type="component" value="Unassembled WGS sequence"/>
</dbReference>
<keyword evidence="16" id="KW-1185">Reference proteome</keyword>
<comment type="subcellular location">
    <subcellularLocation>
        <location evidence="2">Cell membrane</location>
        <topology evidence="2">Multi-pass membrane protein</topology>
    </subcellularLocation>
</comment>
<evidence type="ECO:0000256" key="13">
    <source>
        <dbReference type="SAM" id="Phobius"/>
    </source>
</evidence>
<dbReference type="GO" id="GO:0009055">
    <property type="term" value="F:electron transfer activity"/>
    <property type="evidence" value="ECO:0007669"/>
    <property type="project" value="InterPro"/>
</dbReference>
<evidence type="ECO:0000256" key="12">
    <source>
        <dbReference type="ARBA" id="ARBA00037975"/>
    </source>
</evidence>
<evidence type="ECO:0000256" key="4">
    <source>
        <dbReference type="ARBA" id="ARBA00022475"/>
    </source>
</evidence>
<feature type="transmembrane region" description="Helical" evidence="13">
    <location>
        <begin position="12"/>
        <end position="33"/>
    </location>
</feature>
<dbReference type="EMBL" id="BSFM01000005">
    <property type="protein sequence ID" value="GLK82930.1"/>
    <property type="molecule type" value="Genomic_DNA"/>
</dbReference>
<gene>
    <name evidence="15" type="ORF">GCM10017653_09990</name>
</gene>
<keyword evidence="3" id="KW-0813">Transport</keyword>
<comment type="cofactor">
    <cofactor evidence="1">
        <name>heme b</name>
        <dbReference type="ChEBI" id="CHEBI:60344"/>
    </cofactor>
</comment>
<dbReference type="Gene3D" id="1.20.950.20">
    <property type="entry name" value="Transmembrane di-heme cytochromes, Chain C"/>
    <property type="match status" value="1"/>
</dbReference>